<dbReference type="EMBL" id="WJNH01000007">
    <property type="protein sequence ID" value="MRG87184.1"/>
    <property type="molecule type" value="Genomic_DNA"/>
</dbReference>
<keyword evidence="5" id="KW-1185">Reference proteome</keyword>
<name>A0A6G1X892_9BACI</name>
<dbReference type="PANTHER" id="PTHR43046:SF14">
    <property type="entry name" value="MUTT_NUDIX FAMILY PROTEIN"/>
    <property type="match status" value="1"/>
</dbReference>
<organism evidence="4 5">
    <name type="scientific">Salinibacillus xinjiangensis</name>
    <dbReference type="NCBI Taxonomy" id="1229268"/>
    <lineage>
        <taxon>Bacteria</taxon>
        <taxon>Bacillati</taxon>
        <taxon>Bacillota</taxon>
        <taxon>Bacilli</taxon>
        <taxon>Bacillales</taxon>
        <taxon>Bacillaceae</taxon>
        <taxon>Salinibacillus</taxon>
    </lineage>
</organism>
<comment type="cofactor">
    <cofactor evidence="1">
        <name>Mg(2+)</name>
        <dbReference type="ChEBI" id="CHEBI:18420"/>
    </cofactor>
</comment>
<dbReference type="SUPFAM" id="SSF55811">
    <property type="entry name" value="Nudix"/>
    <property type="match status" value="1"/>
</dbReference>
<dbReference type="AlphaFoldDB" id="A0A6G1X892"/>
<evidence type="ECO:0000313" key="5">
    <source>
        <dbReference type="Proteomes" id="UP000480185"/>
    </source>
</evidence>
<reference evidence="4 5" key="1">
    <citation type="submission" date="2019-11" db="EMBL/GenBank/DDBJ databases">
        <authorList>
            <person name="Li J."/>
        </authorList>
    </citation>
    <scope>NUCLEOTIDE SEQUENCE [LARGE SCALE GENOMIC DNA]</scope>
    <source>
        <strain evidence="4 5">J4</strain>
    </source>
</reference>
<dbReference type="InterPro" id="IPR015797">
    <property type="entry name" value="NUDIX_hydrolase-like_dom_sf"/>
</dbReference>
<accession>A0A6G1X892</accession>
<keyword evidence="2" id="KW-0378">Hydrolase</keyword>
<evidence type="ECO:0000256" key="1">
    <source>
        <dbReference type="ARBA" id="ARBA00001946"/>
    </source>
</evidence>
<comment type="caution">
    <text evidence="4">The sequence shown here is derived from an EMBL/GenBank/DDBJ whole genome shotgun (WGS) entry which is preliminary data.</text>
</comment>
<feature type="domain" description="Nudix hydrolase" evidence="3">
    <location>
        <begin position="11"/>
        <end position="145"/>
    </location>
</feature>
<evidence type="ECO:0000256" key="2">
    <source>
        <dbReference type="ARBA" id="ARBA00022801"/>
    </source>
</evidence>
<dbReference type="PROSITE" id="PS51462">
    <property type="entry name" value="NUDIX"/>
    <property type="match status" value="1"/>
</dbReference>
<dbReference type="InterPro" id="IPR020084">
    <property type="entry name" value="NUDIX_hydrolase_CS"/>
</dbReference>
<dbReference type="Gene3D" id="3.90.79.10">
    <property type="entry name" value="Nucleoside Triphosphate Pyrophosphohydrolase"/>
    <property type="match status" value="1"/>
</dbReference>
<dbReference type="RefSeq" id="WP_153729055.1">
    <property type="nucleotide sequence ID" value="NZ_WJNH01000007.1"/>
</dbReference>
<dbReference type="PANTHER" id="PTHR43046">
    <property type="entry name" value="GDP-MANNOSE MANNOSYL HYDROLASE"/>
    <property type="match status" value="1"/>
</dbReference>
<gene>
    <name evidence="4" type="ORF">GH754_12785</name>
</gene>
<proteinExistence type="predicted"/>
<dbReference type="InterPro" id="IPR000086">
    <property type="entry name" value="NUDIX_hydrolase_dom"/>
</dbReference>
<protein>
    <submittedName>
        <fullName evidence="4">NUDIX domain-containing protein</fullName>
    </submittedName>
</protein>
<evidence type="ECO:0000259" key="3">
    <source>
        <dbReference type="PROSITE" id="PS51462"/>
    </source>
</evidence>
<dbReference type="PROSITE" id="PS00893">
    <property type="entry name" value="NUDIX_BOX"/>
    <property type="match status" value="1"/>
</dbReference>
<evidence type="ECO:0000313" key="4">
    <source>
        <dbReference type="EMBL" id="MRG87184.1"/>
    </source>
</evidence>
<dbReference type="Pfam" id="PF00293">
    <property type="entry name" value="NUDIX"/>
    <property type="match status" value="1"/>
</dbReference>
<dbReference type="CDD" id="cd04688">
    <property type="entry name" value="NUDIX_Hydrolase"/>
    <property type="match status" value="1"/>
</dbReference>
<dbReference type="OrthoDB" id="9804442at2"/>
<dbReference type="Proteomes" id="UP000480185">
    <property type="component" value="Unassembled WGS sequence"/>
</dbReference>
<dbReference type="GO" id="GO:0016787">
    <property type="term" value="F:hydrolase activity"/>
    <property type="evidence" value="ECO:0007669"/>
    <property type="project" value="UniProtKB-KW"/>
</dbReference>
<sequence>MDATFRMENTIFNYRVAAVMIEDNHVLLHKQVHDKHWALPGGRVKVLEDSKTTVVREVKEELDLDVKVAHLLWMTENFFTYNAKDFHELGLYYRVFPETGDFVLRKEPFYGEEGEHLIYQWIPIEKLEEIVLQPEFLKTSLKEIPTSPEHLIVGKYDMD</sequence>